<dbReference type="UniPathway" id="UPA00074">
    <property type="reaction ID" value="UER00124"/>
</dbReference>
<name>A0A1I7EWP1_9FIRM</name>
<evidence type="ECO:0000256" key="9">
    <source>
        <dbReference type="PIRSR" id="PIRSR000485-1"/>
    </source>
</evidence>
<evidence type="ECO:0000256" key="4">
    <source>
        <dbReference type="ARBA" id="ARBA00022679"/>
    </source>
</evidence>
<feature type="binding site" evidence="7 11">
    <location>
        <position position="395"/>
    </location>
    <ligand>
        <name>[4Fe-4S] cluster</name>
        <dbReference type="ChEBI" id="CHEBI:49883"/>
    </ligand>
</feature>
<dbReference type="GO" id="GO:0051539">
    <property type="term" value="F:4 iron, 4 sulfur cluster binding"/>
    <property type="evidence" value="ECO:0007669"/>
    <property type="project" value="UniProtKB-KW"/>
</dbReference>
<keyword evidence="7 10" id="KW-0460">Magnesium</keyword>
<dbReference type="GeneID" id="78353683"/>
<evidence type="ECO:0000256" key="7">
    <source>
        <dbReference type="HAMAP-Rule" id="MF_01931"/>
    </source>
</evidence>
<dbReference type="InterPro" id="IPR035584">
    <property type="entry name" value="PurF_N"/>
</dbReference>
<dbReference type="AlphaFoldDB" id="A0A1I7EWP1"/>
<dbReference type="Pfam" id="PF13537">
    <property type="entry name" value="GATase_7"/>
    <property type="match status" value="1"/>
</dbReference>
<dbReference type="STRING" id="155865.SAMN05216515_10264"/>
<feature type="active site" description="Nucleophile" evidence="7 9">
    <location>
        <position position="8"/>
    </location>
</feature>
<evidence type="ECO:0000256" key="8">
    <source>
        <dbReference type="PIRNR" id="PIRNR000485"/>
    </source>
</evidence>
<feature type="binding site" evidence="7 11">
    <location>
        <position position="452"/>
    </location>
    <ligand>
        <name>[4Fe-4S] cluster</name>
        <dbReference type="ChEBI" id="CHEBI:49883"/>
    </ligand>
</feature>
<keyword evidence="7 10" id="KW-0479">Metal-binding</keyword>
<comment type="function">
    <text evidence="7">Catalyzes the formation of phosphoribosylamine from phosphoribosylpyrophosphate (PRPP) and glutamine.</text>
</comment>
<gene>
    <name evidence="7" type="primary">purF</name>
    <name evidence="13" type="ORF">SAMN05216508_10163</name>
</gene>
<dbReference type="InterPro" id="IPR000836">
    <property type="entry name" value="PRTase_dom"/>
</dbReference>
<feature type="binding site" evidence="7 11">
    <location>
        <position position="249"/>
    </location>
    <ligand>
        <name>[4Fe-4S] cluster</name>
        <dbReference type="ChEBI" id="CHEBI:49883"/>
    </ligand>
</feature>
<sequence>MSGLREECGVFGIYGETTQDVASTVYYGLFALQHRGQESCGIVVNDDGVFNYYKDNGLVNDVFTKPVLKELGLGQIAIGHDRYSTTGNNDRNNAQPIVVNHHKGRMAIAHNGNIVNAFELRQELELAGSIFHSTSDTEVIAYVITKERINSGSIEEAVGKAMEKIDGAYSLVIMSPQKLVACRDPHGFRPLCYGKRSDGSYIVASETCALDAVGAEFVRDIDPGEIVTFSKDGVTSDRAHCDEKPHKMCIFEYLYFARPDSIIEGRSVHGARAKAGALLAMQYPVDADIVIGVPDSGLDAAIGYAEQSGIPYGMGFIKNKYIGRTFIAPGQKNREDKVRIKLNVIRSAVKGKRVVLVDDSIVRGTTITRIISLVRAAGAKEVHVMSSAPPFTDACYYGVDVDSKENLIACQCDYDMEKIAKKVGADSVGYLDVNTLHMIIGNKAGEGFCAACFGKGYPTQIPTGQKDRFEEKISKKQEEKAKESYEMYLRV</sequence>
<evidence type="ECO:0000256" key="3">
    <source>
        <dbReference type="ARBA" id="ARBA00022676"/>
    </source>
</evidence>
<dbReference type="CDD" id="cd00715">
    <property type="entry name" value="GPATase_N"/>
    <property type="match status" value="1"/>
</dbReference>
<proteinExistence type="inferred from homology"/>
<dbReference type="NCBIfam" id="TIGR01134">
    <property type="entry name" value="purF"/>
    <property type="match status" value="1"/>
</dbReference>
<dbReference type="Proteomes" id="UP000198817">
    <property type="component" value="Unassembled WGS sequence"/>
</dbReference>
<keyword evidence="4 7" id="KW-0808">Transferase</keyword>
<dbReference type="PANTHER" id="PTHR11907">
    <property type="entry name" value="AMIDOPHOSPHORIBOSYLTRANSFERASE"/>
    <property type="match status" value="1"/>
</dbReference>
<dbReference type="EC" id="2.4.2.14" evidence="7"/>
<keyword evidence="7" id="KW-0004">4Fe-4S</keyword>
<dbReference type="InterPro" id="IPR005854">
    <property type="entry name" value="PurF"/>
</dbReference>
<protein>
    <recommendedName>
        <fullName evidence="7">Amidophosphoribosyltransferase</fullName>
        <shortName evidence="7">ATase</shortName>
        <ecNumber evidence="7">2.4.2.14</ecNumber>
    </recommendedName>
    <alternativeName>
        <fullName evidence="7">Glutamine phosphoribosylpyrophosphate amidotransferase</fullName>
        <shortName evidence="7">GPATase</shortName>
    </alternativeName>
</protein>
<evidence type="ECO:0000256" key="1">
    <source>
        <dbReference type="ARBA" id="ARBA00005209"/>
    </source>
</evidence>
<dbReference type="Gene3D" id="3.60.20.10">
    <property type="entry name" value="Glutamine Phosphoribosylpyrophosphate, subunit 1, domain 1"/>
    <property type="match status" value="1"/>
</dbReference>
<dbReference type="HAMAP" id="MF_01931">
    <property type="entry name" value="PurF"/>
    <property type="match status" value="1"/>
</dbReference>
<feature type="binding site" evidence="7 10">
    <location>
        <position position="296"/>
    </location>
    <ligand>
        <name>Mg(2+)</name>
        <dbReference type="ChEBI" id="CHEBI:18420"/>
    </ligand>
</feature>
<keyword evidence="7 11" id="KW-0411">Iron-sulfur</keyword>
<dbReference type="GO" id="GO:0000287">
    <property type="term" value="F:magnesium ion binding"/>
    <property type="evidence" value="ECO:0007669"/>
    <property type="project" value="UniProtKB-UniRule"/>
</dbReference>
<dbReference type="SUPFAM" id="SSF53271">
    <property type="entry name" value="PRTase-like"/>
    <property type="match status" value="1"/>
</dbReference>
<dbReference type="InterPro" id="IPR029055">
    <property type="entry name" value="Ntn_hydrolases_N"/>
</dbReference>
<dbReference type="Pfam" id="PF00156">
    <property type="entry name" value="Pribosyltran"/>
    <property type="match status" value="1"/>
</dbReference>
<dbReference type="Gene3D" id="3.40.50.2020">
    <property type="match status" value="1"/>
</dbReference>
<comment type="cofactor">
    <cofactor evidence="7 11">
        <name>[4Fe-4S] cluster</name>
        <dbReference type="ChEBI" id="CHEBI:49883"/>
    </cofactor>
    <text evidence="7 11">Binds 1 [4Fe-4S] cluster per subunit.</text>
</comment>
<keyword evidence="3 7" id="KW-0328">Glycosyltransferase</keyword>
<comment type="similarity">
    <text evidence="2 7 8">In the C-terminal section; belongs to the purine/pyrimidine phosphoribosyltransferase family.</text>
</comment>
<evidence type="ECO:0000256" key="2">
    <source>
        <dbReference type="ARBA" id="ARBA00010138"/>
    </source>
</evidence>
<evidence type="ECO:0000256" key="5">
    <source>
        <dbReference type="ARBA" id="ARBA00022755"/>
    </source>
</evidence>
<comment type="catalytic activity">
    <reaction evidence="7 8">
        <text>5-phospho-beta-D-ribosylamine + L-glutamate + diphosphate = 5-phospho-alpha-D-ribose 1-diphosphate + L-glutamine + H2O</text>
        <dbReference type="Rhea" id="RHEA:14905"/>
        <dbReference type="ChEBI" id="CHEBI:15377"/>
        <dbReference type="ChEBI" id="CHEBI:29985"/>
        <dbReference type="ChEBI" id="CHEBI:33019"/>
        <dbReference type="ChEBI" id="CHEBI:58017"/>
        <dbReference type="ChEBI" id="CHEBI:58359"/>
        <dbReference type="ChEBI" id="CHEBI:58681"/>
        <dbReference type="EC" id="2.4.2.14"/>
    </reaction>
</comment>
<evidence type="ECO:0000313" key="13">
    <source>
        <dbReference type="EMBL" id="SFU28368.1"/>
    </source>
</evidence>
<feature type="binding site" evidence="7 10">
    <location>
        <position position="359"/>
    </location>
    <ligand>
        <name>Mg(2+)</name>
        <dbReference type="ChEBI" id="CHEBI:18420"/>
    </ligand>
</feature>
<feature type="binding site" evidence="7 11">
    <location>
        <position position="449"/>
    </location>
    <ligand>
        <name>[4Fe-4S] cluster</name>
        <dbReference type="ChEBI" id="CHEBI:49883"/>
    </ligand>
</feature>
<evidence type="ECO:0000256" key="11">
    <source>
        <dbReference type="PIRSR" id="PIRSR000485-3"/>
    </source>
</evidence>
<dbReference type="SUPFAM" id="SSF56235">
    <property type="entry name" value="N-terminal nucleophile aminohydrolases (Ntn hydrolases)"/>
    <property type="match status" value="1"/>
</dbReference>
<dbReference type="GO" id="GO:0006189">
    <property type="term" value="P:'de novo' IMP biosynthetic process"/>
    <property type="evidence" value="ECO:0007669"/>
    <property type="project" value="UniProtKB-UniRule"/>
</dbReference>
<dbReference type="GO" id="GO:0009113">
    <property type="term" value="P:purine nucleobase biosynthetic process"/>
    <property type="evidence" value="ECO:0007669"/>
    <property type="project" value="UniProtKB-UniRule"/>
</dbReference>
<comment type="cofactor">
    <cofactor evidence="7 10">
        <name>Mg(2+)</name>
        <dbReference type="ChEBI" id="CHEBI:18420"/>
    </cofactor>
    <text evidence="7 10">Binds 1 Mg(2+) ion per subunit.</text>
</comment>
<dbReference type="OrthoDB" id="9801213at2"/>
<dbReference type="InterPro" id="IPR017932">
    <property type="entry name" value="GATase_2_dom"/>
</dbReference>
<keyword evidence="6 7" id="KW-0315">Glutamine amidotransferase</keyword>
<dbReference type="GO" id="GO:0004044">
    <property type="term" value="F:amidophosphoribosyltransferase activity"/>
    <property type="evidence" value="ECO:0007669"/>
    <property type="project" value="UniProtKB-UniRule"/>
</dbReference>
<keyword evidence="14" id="KW-1185">Reference proteome</keyword>
<dbReference type="EMBL" id="FPBT01000001">
    <property type="protein sequence ID" value="SFU28368.1"/>
    <property type="molecule type" value="Genomic_DNA"/>
</dbReference>
<feature type="binding site" evidence="7 10">
    <location>
        <position position="358"/>
    </location>
    <ligand>
        <name>Mg(2+)</name>
        <dbReference type="ChEBI" id="CHEBI:18420"/>
    </ligand>
</feature>
<organism evidence="13 14">
    <name type="scientific">Eubacterium pyruvativorans</name>
    <dbReference type="NCBI Taxonomy" id="155865"/>
    <lineage>
        <taxon>Bacteria</taxon>
        <taxon>Bacillati</taxon>
        <taxon>Bacillota</taxon>
        <taxon>Clostridia</taxon>
        <taxon>Eubacteriales</taxon>
        <taxon>Eubacteriaceae</taxon>
        <taxon>Eubacterium</taxon>
    </lineage>
</organism>
<dbReference type="RefSeq" id="WP_090161559.1">
    <property type="nucleotide sequence ID" value="NZ_CACZKG010000001.1"/>
</dbReference>
<comment type="pathway">
    <text evidence="1 7 8">Purine metabolism; IMP biosynthesis via de novo pathway; N(1)-(5-phospho-D-ribosyl)glycinamide from 5-phospho-alpha-D-ribose 1-diphosphate: step 1/2.</text>
</comment>
<reference evidence="13 14" key="1">
    <citation type="submission" date="2016-10" db="EMBL/GenBank/DDBJ databases">
        <authorList>
            <person name="de Groot N.N."/>
        </authorList>
    </citation>
    <scope>NUCLEOTIDE SEQUENCE [LARGE SCALE GENOMIC DNA]</scope>
    <source>
        <strain evidence="13 14">KHGC13</strain>
    </source>
</reference>
<evidence type="ECO:0000256" key="6">
    <source>
        <dbReference type="ARBA" id="ARBA00022962"/>
    </source>
</evidence>
<keyword evidence="5 7" id="KW-0658">Purine biosynthesis</keyword>
<evidence type="ECO:0000256" key="10">
    <source>
        <dbReference type="PIRSR" id="PIRSR000485-2"/>
    </source>
</evidence>
<dbReference type="CDD" id="cd06223">
    <property type="entry name" value="PRTases_typeI"/>
    <property type="match status" value="1"/>
</dbReference>
<evidence type="ECO:0000259" key="12">
    <source>
        <dbReference type="PROSITE" id="PS51278"/>
    </source>
</evidence>
<feature type="domain" description="Glutamine amidotransferase type-2" evidence="12">
    <location>
        <begin position="8"/>
        <end position="232"/>
    </location>
</feature>
<dbReference type="PIRSF" id="PIRSF000485">
    <property type="entry name" value="Amd_phspho_trans"/>
    <property type="match status" value="1"/>
</dbReference>
<dbReference type="InterPro" id="IPR029057">
    <property type="entry name" value="PRTase-like"/>
</dbReference>
<accession>A0A1I7EWP1</accession>
<dbReference type="PROSITE" id="PS51278">
    <property type="entry name" value="GATASE_TYPE_2"/>
    <property type="match status" value="1"/>
</dbReference>
<evidence type="ECO:0000313" key="14">
    <source>
        <dbReference type="Proteomes" id="UP000198817"/>
    </source>
</evidence>
<keyword evidence="7 11" id="KW-0408">Iron</keyword>